<protein>
    <submittedName>
        <fullName evidence="4">Alpha/Beta hydrolase protein</fullName>
    </submittedName>
</protein>
<dbReference type="Gene3D" id="3.40.50.1820">
    <property type="entry name" value="alpha/beta hydrolase"/>
    <property type="match status" value="1"/>
</dbReference>
<dbReference type="InterPro" id="IPR029058">
    <property type="entry name" value="AB_hydrolase_fold"/>
</dbReference>
<dbReference type="EMBL" id="JABBWD010000029">
    <property type="protein sequence ID" value="KAG1776102.1"/>
    <property type="molecule type" value="Genomic_DNA"/>
</dbReference>
<dbReference type="PANTHER" id="PTHR43329">
    <property type="entry name" value="EPOXIDE HYDROLASE"/>
    <property type="match status" value="1"/>
</dbReference>
<evidence type="ECO:0000259" key="3">
    <source>
        <dbReference type="Pfam" id="PF00561"/>
    </source>
</evidence>
<dbReference type="SUPFAM" id="SSF53474">
    <property type="entry name" value="alpha/beta-Hydrolases"/>
    <property type="match status" value="1"/>
</dbReference>
<dbReference type="Proteomes" id="UP000714275">
    <property type="component" value="Unassembled WGS sequence"/>
</dbReference>
<name>A0A9P7D1Z6_9AGAM</name>
<dbReference type="OrthoDB" id="408373at2759"/>
<dbReference type="GO" id="GO:0016787">
    <property type="term" value="F:hydrolase activity"/>
    <property type="evidence" value="ECO:0007669"/>
    <property type="project" value="UniProtKB-KW"/>
</dbReference>
<gene>
    <name evidence="4" type="ORF">EV702DRAFT_366153</name>
</gene>
<organism evidence="4 5">
    <name type="scientific">Suillus placidus</name>
    <dbReference type="NCBI Taxonomy" id="48579"/>
    <lineage>
        <taxon>Eukaryota</taxon>
        <taxon>Fungi</taxon>
        <taxon>Dikarya</taxon>
        <taxon>Basidiomycota</taxon>
        <taxon>Agaricomycotina</taxon>
        <taxon>Agaricomycetes</taxon>
        <taxon>Agaricomycetidae</taxon>
        <taxon>Boletales</taxon>
        <taxon>Suillineae</taxon>
        <taxon>Suillaceae</taxon>
        <taxon>Suillus</taxon>
    </lineage>
</organism>
<dbReference type="InterPro" id="IPR000639">
    <property type="entry name" value="Epox_hydrolase-like"/>
</dbReference>
<proteinExistence type="inferred from homology"/>
<keyword evidence="5" id="KW-1185">Reference proteome</keyword>
<dbReference type="Pfam" id="PF00561">
    <property type="entry name" value="Abhydrolase_1"/>
    <property type="match status" value="1"/>
</dbReference>
<evidence type="ECO:0000256" key="1">
    <source>
        <dbReference type="ARBA" id="ARBA00022801"/>
    </source>
</evidence>
<keyword evidence="1 4" id="KW-0378">Hydrolase</keyword>
<evidence type="ECO:0000256" key="2">
    <source>
        <dbReference type="ARBA" id="ARBA00038334"/>
    </source>
</evidence>
<comment type="caution">
    <text evidence="4">The sequence shown here is derived from an EMBL/GenBank/DDBJ whole genome shotgun (WGS) entry which is preliminary data.</text>
</comment>
<comment type="similarity">
    <text evidence="2">Belongs to the AB hydrolase superfamily. Epoxide hydrolase family.</text>
</comment>
<accession>A0A9P7D1Z6</accession>
<reference evidence="4" key="1">
    <citation type="journal article" date="2020" name="New Phytol.">
        <title>Comparative genomics reveals dynamic genome evolution in host specialist ectomycorrhizal fungi.</title>
        <authorList>
            <person name="Lofgren L.A."/>
            <person name="Nguyen N.H."/>
            <person name="Vilgalys R."/>
            <person name="Ruytinx J."/>
            <person name="Liao H.L."/>
            <person name="Branco S."/>
            <person name="Kuo A."/>
            <person name="LaButti K."/>
            <person name="Lipzen A."/>
            <person name="Andreopoulos W."/>
            <person name="Pangilinan J."/>
            <person name="Riley R."/>
            <person name="Hundley H."/>
            <person name="Na H."/>
            <person name="Barry K."/>
            <person name="Grigoriev I.V."/>
            <person name="Stajich J.E."/>
            <person name="Kennedy P.G."/>
        </authorList>
    </citation>
    <scope>NUCLEOTIDE SEQUENCE</scope>
    <source>
        <strain evidence="4">DOB743</strain>
    </source>
</reference>
<evidence type="ECO:0000313" key="5">
    <source>
        <dbReference type="Proteomes" id="UP000714275"/>
    </source>
</evidence>
<feature type="domain" description="AB hydrolase-1" evidence="3">
    <location>
        <begin position="91"/>
        <end position="369"/>
    </location>
</feature>
<dbReference type="InterPro" id="IPR000073">
    <property type="entry name" value="AB_hydrolase_1"/>
</dbReference>
<evidence type="ECO:0000313" key="4">
    <source>
        <dbReference type="EMBL" id="KAG1776102.1"/>
    </source>
</evidence>
<sequence length="398" mass="44700">MLILEVEVDPVDTTTSYVHESVELFSELRPMHWSTCLVLPFSLSFVAGAVAFNARAYTIQSTNCKAVDRVLNEEVNITIDYVDVNPTAEKSIIMVHGWPSLWSSWGYQIEEFKDEYRIIAIDVRGFGGSTHPADVQSSSTLADITGDLTCVLEHVGIQSVICLGHDWGAEVCYEAARRRPDIFYALVGVTVPYLHAAGPFADSAQLAAVMPKLAYQVFFENHTTKAIAELNKDIRRSLRATLRTVNSTPPDSFLTSTSTYISAYDNVTEIPPIPFFTSSHEKYFVERFSIQKFDHTLIFYTRGNRYGAWQSTQAQGNYTIPQPVLSVLPLNDPVADWVFAAKYLKSAAFLPQLTTKTMEGAHWPHLEHPKVFNDILRAWLENLDHSLTPAQRVLSDEL</sequence>
<dbReference type="AlphaFoldDB" id="A0A9P7D1Z6"/>
<dbReference type="PRINTS" id="PR00412">
    <property type="entry name" value="EPOXHYDRLASE"/>
</dbReference>